<dbReference type="SUPFAM" id="SSF56281">
    <property type="entry name" value="Metallo-hydrolase/oxidoreductase"/>
    <property type="match status" value="1"/>
</dbReference>
<feature type="domain" description="Metallo-beta-lactamase" evidence="2">
    <location>
        <begin position="65"/>
        <end position="225"/>
    </location>
</feature>
<accession>A0A9D1GPP8</accession>
<evidence type="ECO:0000313" key="3">
    <source>
        <dbReference type="EMBL" id="HIT47217.1"/>
    </source>
</evidence>
<dbReference type="Proteomes" id="UP000886881">
    <property type="component" value="Unassembled WGS sequence"/>
</dbReference>
<dbReference type="Gene3D" id="3.60.15.10">
    <property type="entry name" value="Ribonuclease Z/Hydroxyacylglutathione hydrolase-like"/>
    <property type="match status" value="1"/>
</dbReference>
<organism evidence="3 4">
    <name type="scientific">Candidatus Cryptobacteroides merdipullorum</name>
    <dbReference type="NCBI Taxonomy" id="2840771"/>
    <lineage>
        <taxon>Bacteria</taxon>
        <taxon>Pseudomonadati</taxon>
        <taxon>Bacteroidota</taxon>
        <taxon>Bacteroidia</taxon>
        <taxon>Bacteroidales</taxon>
        <taxon>Candidatus Cryptobacteroides</taxon>
    </lineage>
</organism>
<dbReference type="PANTHER" id="PTHR42951">
    <property type="entry name" value="METALLO-BETA-LACTAMASE DOMAIN-CONTAINING"/>
    <property type="match status" value="1"/>
</dbReference>
<reference evidence="3" key="1">
    <citation type="submission" date="2020-10" db="EMBL/GenBank/DDBJ databases">
        <authorList>
            <person name="Gilroy R."/>
        </authorList>
    </citation>
    <scope>NUCLEOTIDE SEQUENCE</scope>
    <source>
        <strain evidence="3">ChiHecec2B26-709</strain>
    </source>
</reference>
<dbReference type="InterPro" id="IPR036866">
    <property type="entry name" value="RibonucZ/Hydroxyglut_hydro"/>
</dbReference>
<dbReference type="InterPro" id="IPR001279">
    <property type="entry name" value="Metallo-B-lactamas"/>
</dbReference>
<keyword evidence="1" id="KW-0732">Signal</keyword>
<evidence type="ECO:0000313" key="4">
    <source>
        <dbReference type="Proteomes" id="UP000886881"/>
    </source>
</evidence>
<name>A0A9D1GPP8_9BACT</name>
<protein>
    <submittedName>
        <fullName evidence="3">MBL fold metallo-hydrolase</fullName>
    </submittedName>
</protein>
<dbReference type="Pfam" id="PF00753">
    <property type="entry name" value="Lactamase_B"/>
    <property type="match status" value="1"/>
</dbReference>
<reference evidence="3" key="2">
    <citation type="journal article" date="2021" name="PeerJ">
        <title>Extensive microbial diversity within the chicken gut microbiome revealed by metagenomics and culture.</title>
        <authorList>
            <person name="Gilroy R."/>
            <person name="Ravi A."/>
            <person name="Getino M."/>
            <person name="Pursley I."/>
            <person name="Horton D.L."/>
            <person name="Alikhan N.F."/>
            <person name="Baker D."/>
            <person name="Gharbi K."/>
            <person name="Hall N."/>
            <person name="Watson M."/>
            <person name="Adriaenssens E.M."/>
            <person name="Foster-Nyarko E."/>
            <person name="Jarju S."/>
            <person name="Secka A."/>
            <person name="Antonio M."/>
            <person name="Oren A."/>
            <person name="Chaudhuri R.R."/>
            <person name="La Ragione R."/>
            <person name="Hildebrand F."/>
            <person name="Pallen M.J."/>
        </authorList>
    </citation>
    <scope>NUCLEOTIDE SEQUENCE</scope>
    <source>
        <strain evidence="3">ChiHecec2B26-709</strain>
    </source>
</reference>
<comment type="caution">
    <text evidence="3">The sequence shown here is derived from an EMBL/GenBank/DDBJ whole genome shotgun (WGS) entry which is preliminary data.</text>
</comment>
<dbReference type="SMART" id="SM00849">
    <property type="entry name" value="Lactamase_B"/>
    <property type="match status" value="1"/>
</dbReference>
<feature type="chain" id="PRO_5038955261" evidence="1">
    <location>
        <begin position="21"/>
        <end position="283"/>
    </location>
</feature>
<dbReference type="EMBL" id="DVLC01000096">
    <property type="protein sequence ID" value="HIT47217.1"/>
    <property type="molecule type" value="Genomic_DNA"/>
</dbReference>
<evidence type="ECO:0000256" key="1">
    <source>
        <dbReference type="SAM" id="SignalP"/>
    </source>
</evidence>
<sequence>MRKILSFAFFCFLTALSAVAQPRGGQGSGGFAAKLDYPVVYEGPDVVFRQIDDHLWVGSGHVMASETLYIVEGDDRAVLIDTGTVIPGLDEIVEGIISKPYDVILTHVHPDHAGGCNNFDEIWICRADEPSLPAMAPGFDGKVNYLEEGQVIDLGGRTLEVLFTPGHTAGSVTFMDKANHYGFSGDSFGNGNLLLGTDFSTMIATCRKTLDYMQANDIYYLYNGHFMGSNHETTKRVYDLECICGELLSGEIEGERGRAGMGGLDRSYARDGIRVNYGEKQMK</sequence>
<feature type="signal peptide" evidence="1">
    <location>
        <begin position="1"/>
        <end position="20"/>
    </location>
</feature>
<dbReference type="InterPro" id="IPR050855">
    <property type="entry name" value="NDM-1-like"/>
</dbReference>
<dbReference type="AlphaFoldDB" id="A0A9D1GPP8"/>
<proteinExistence type="predicted"/>
<dbReference type="PANTHER" id="PTHR42951:SF22">
    <property type="entry name" value="METALLO BETA-LACTAMASE SUPERFAMILY LIPOPROTEIN"/>
    <property type="match status" value="1"/>
</dbReference>
<gene>
    <name evidence="3" type="ORF">IAC35_05100</name>
</gene>
<evidence type="ECO:0000259" key="2">
    <source>
        <dbReference type="SMART" id="SM00849"/>
    </source>
</evidence>